<reference evidence="15" key="2">
    <citation type="submission" date="2021-04" db="EMBL/GenBank/DDBJ databases">
        <authorList>
            <person name="Gilroy R."/>
        </authorList>
    </citation>
    <scope>NUCLEOTIDE SEQUENCE</scope>
    <source>
        <strain evidence="15">ChiBcec16_6824</strain>
    </source>
</reference>
<proteinExistence type="predicted"/>
<dbReference type="Pfam" id="PF06580">
    <property type="entry name" value="His_kinase"/>
    <property type="match status" value="1"/>
</dbReference>
<dbReference type="InterPro" id="IPR003594">
    <property type="entry name" value="HATPase_dom"/>
</dbReference>
<feature type="transmembrane region" description="Helical" evidence="12">
    <location>
        <begin position="12"/>
        <end position="34"/>
    </location>
</feature>
<keyword evidence="9 12" id="KW-1133">Transmembrane helix</keyword>
<protein>
    <recommendedName>
        <fullName evidence="3">histidine kinase</fullName>
        <ecNumber evidence="3">2.7.13.3</ecNumber>
    </recommendedName>
</protein>
<evidence type="ECO:0000256" key="5">
    <source>
        <dbReference type="ARBA" id="ARBA00022553"/>
    </source>
</evidence>
<evidence type="ECO:0000256" key="3">
    <source>
        <dbReference type="ARBA" id="ARBA00012438"/>
    </source>
</evidence>
<feature type="domain" description="Histidine kinase" evidence="13">
    <location>
        <begin position="458"/>
        <end position="563"/>
    </location>
</feature>
<accession>A0A9D1Y9H5</accession>
<evidence type="ECO:0000259" key="14">
    <source>
        <dbReference type="PROSITE" id="PS50885"/>
    </source>
</evidence>
<dbReference type="Pfam" id="PF02743">
    <property type="entry name" value="dCache_1"/>
    <property type="match status" value="1"/>
</dbReference>
<keyword evidence="5" id="KW-0597">Phosphoprotein</keyword>
<dbReference type="InterPro" id="IPR005467">
    <property type="entry name" value="His_kinase_dom"/>
</dbReference>
<evidence type="ECO:0000256" key="9">
    <source>
        <dbReference type="ARBA" id="ARBA00022989"/>
    </source>
</evidence>
<dbReference type="PANTHER" id="PTHR34220">
    <property type="entry name" value="SENSOR HISTIDINE KINASE YPDA"/>
    <property type="match status" value="1"/>
</dbReference>
<dbReference type="CDD" id="cd06225">
    <property type="entry name" value="HAMP"/>
    <property type="match status" value="1"/>
</dbReference>
<evidence type="ECO:0000259" key="13">
    <source>
        <dbReference type="PROSITE" id="PS50109"/>
    </source>
</evidence>
<evidence type="ECO:0000256" key="1">
    <source>
        <dbReference type="ARBA" id="ARBA00000085"/>
    </source>
</evidence>
<comment type="caution">
    <text evidence="15">The sequence shown here is derived from an EMBL/GenBank/DDBJ whole genome shotgun (WGS) entry which is preliminary data.</text>
</comment>
<organism evidence="15 16">
    <name type="scientific">Candidatus Flavonifractor merdigallinarum</name>
    <dbReference type="NCBI Taxonomy" id="2838589"/>
    <lineage>
        <taxon>Bacteria</taxon>
        <taxon>Bacillati</taxon>
        <taxon>Bacillota</taxon>
        <taxon>Clostridia</taxon>
        <taxon>Eubacteriales</taxon>
        <taxon>Oscillospiraceae</taxon>
        <taxon>Flavonifractor</taxon>
    </lineage>
</organism>
<evidence type="ECO:0000256" key="12">
    <source>
        <dbReference type="SAM" id="Phobius"/>
    </source>
</evidence>
<dbReference type="InterPro" id="IPR033479">
    <property type="entry name" value="dCache_1"/>
</dbReference>
<dbReference type="Gene3D" id="3.30.450.20">
    <property type="entry name" value="PAS domain"/>
    <property type="match status" value="2"/>
</dbReference>
<dbReference type="InterPro" id="IPR050640">
    <property type="entry name" value="Bact_2-comp_sensor_kinase"/>
</dbReference>
<dbReference type="Proteomes" id="UP000823868">
    <property type="component" value="Unassembled WGS sequence"/>
</dbReference>
<reference evidence="15" key="1">
    <citation type="journal article" date="2021" name="PeerJ">
        <title>Extensive microbial diversity within the chicken gut microbiome revealed by metagenomics and culture.</title>
        <authorList>
            <person name="Gilroy R."/>
            <person name="Ravi A."/>
            <person name="Getino M."/>
            <person name="Pursley I."/>
            <person name="Horton D.L."/>
            <person name="Alikhan N.F."/>
            <person name="Baker D."/>
            <person name="Gharbi K."/>
            <person name="Hall N."/>
            <person name="Watson M."/>
            <person name="Adriaenssens E.M."/>
            <person name="Foster-Nyarko E."/>
            <person name="Jarju S."/>
            <person name="Secka A."/>
            <person name="Antonio M."/>
            <person name="Oren A."/>
            <person name="Chaudhuri R.R."/>
            <person name="La Ragione R."/>
            <person name="Hildebrand F."/>
            <person name="Pallen M.J."/>
        </authorList>
    </citation>
    <scope>NUCLEOTIDE SEQUENCE</scope>
    <source>
        <strain evidence="15">ChiBcec16_6824</strain>
    </source>
</reference>
<evidence type="ECO:0000256" key="6">
    <source>
        <dbReference type="ARBA" id="ARBA00022679"/>
    </source>
</evidence>
<dbReference type="InterPro" id="IPR010559">
    <property type="entry name" value="Sig_transdc_His_kin_internal"/>
</dbReference>
<gene>
    <name evidence="15" type="ORF">H9841_08725</name>
</gene>
<evidence type="ECO:0000256" key="4">
    <source>
        <dbReference type="ARBA" id="ARBA00022475"/>
    </source>
</evidence>
<dbReference type="Pfam" id="PF00672">
    <property type="entry name" value="HAMP"/>
    <property type="match status" value="1"/>
</dbReference>
<keyword evidence="6" id="KW-0808">Transferase</keyword>
<keyword evidence="11 12" id="KW-0472">Membrane</keyword>
<comment type="subcellular location">
    <subcellularLocation>
        <location evidence="2">Cell membrane</location>
        <topology evidence="2">Multi-pass membrane protein</topology>
    </subcellularLocation>
</comment>
<keyword evidence="4" id="KW-1003">Cell membrane</keyword>
<evidence type="ECO:0000256" key="11">
    <source>
        <dbReference type="ARBA" id="ARBA00023136"/>
    </source>
</evidence>
<dbReference type="SUPFAM" id="SSF55874">
    <property type="entry name" value="ATPase domain of HSP90 chaperone/DNA topoisomerase II/histidine kinase"/>
    <property type="match status" value="1"/>
</dbReference>
<dbReference type="CDD" id="cd12912">
    <property type="entry name" value="PDC2_MCP_like"/>
    <property type="match status" value="1"/>
</dbReference>
<dbReference type="PANTHER" id="PTHR34220:SF7">
    <property type="entry name" value="SENSOR HISTIDINE KINASE YPDA"/>
    <property type="match status" value="1"/>
</dbReference>
<dbReference type="Pfam" id="PF02518">
    <property type="entry name" value="HATPase_c"/>
    <property type="match status" value="1"/>
</dbReference>
<evidence type="ECO:0000313" key="16">
    <source>
        <dbReference type="Proteomes" id="UP000823868"/>
    </source>
</evidence>
<dbReference type="InterPro" id="IPR036890">
    <property type="entry name" value="HATPase_C_sf"/>
</dbReference>
<evidence type="ECO:0000256" key="8">
    <source>
        <dbReference type="ARBA" id="ARBA00022777"/>
    </source>
</evidence>
<keyword evidence="7 12" id="KW-0812">Transmembrane</keyword>
<dbReference type="GO" id="GO:0000155">
    <property type="term" value="F:phosphorelay sensor kinase activity"/>
    <property type="evidence" value="ECO:0007669"/>
    <property type="project" value="InterPro"/>
</dbReference>
<dbReference type="Gene3D" id="3.30.565.10">
    <property type="entry name" value="Histidine kinase-like ATPase, C-terminal domain"/>
    <property type="match status" value="1"/>
</dbReference>
<dbReference type="SMART" id="SM00304">
    <property type="entry name" value="HAMP"/>
    <property type="match status" value="1"/>
</dbReference>
<feature type="transmembrane region" description="Helical" evidence="12">
    <location>
        <begin position="273"/>
        <end position="296"/>
    </location>
</feature>
<dbReference type="GO" id="GO:0005886">
    <property type="term" value="C:plasma membrane"/>
    <property type="evidence" value="ECO:0007669"/>
    <property type="project" value="UniProtKB-SubCell"/>
</dbReference>
<keyword evidence="10" id="KW-0902">Two-component regulatory system</keyword>
<feature type="domain" description="HAMP" evidence="14">
    <location>
        <begin position="298"/>
        <end position="351"/>
    </location>
</feature>
<comment type="catalytic activity">
    <reaction evidence="1">
        <text>ATP + protein L-histidine = ADP + protein N-phospho-L-histidine.</text>
        <dbReference type="EC" id="2.7.13.3"/>
    </reaction>
</comment>
<evidence type="ECO:0000256" key="7">
    <source>
        <dbReference type="ARBA" id="ARBA00022692"/>
    </source>
</evidence>
<keyword evidence="8 15" id="KW-0418">Kinase</keyword>
<evidence type="ECO:0000256" key="10">
    <source>
        <dbReference type="ARBA" id="ARBA00023012"/>
    </source>
</evidence>
<dbReference type="PROSITE" id="PS50885">
    <property type="entry name" value="HAMP"/>
    <property type="match status" value="1"/>
</dbReference>
<name>A0A9D1Y9H5_9FIRM</name>
<dbReference type="Gene3D" id="6.10.340.10">
    <property type="match status" value="1"/>
</dbReference>
<evidence type="ECO:0000313" key="15">
    <source>
        <dbReference type="EMBL" id="HIY21968.1"/>
    </source>
</evidence>
<dbReference type="InterPro" id="IPR003660">
    <property type="entry name" value="HAMP_dom"/>
</dbReference>
<evidence type="ECO:0000256" key="2">
    <source>
        <dbReference type="ARBA" id="ARBA00004651"/>
    </source>
</evidence>
<dbReference type="EC" id="2.7.13.3" evidence="3"/>
<dbReference type="SMART" id="SM00387">
    <property type="entry name" value="HATPase_c"/>
    <property type="match status" value="1"/>
</dbReference>
<dbReference type="PROSITE" id="PS50109">
    <property type="entry name" value="HIS_KIN"/>
    <property type="match status" value="1"/>
</dbReference>
<sequence>MKRRRRGLPTTTILVAVVVSVVAIILCCCILLFLNRYRGAMVQSARTSTAQAVSQVSNTVGSYLQGMEQAMDRVEQAMAEAPDDRDRLLSAFLLFRPDVVAITSYSETGELTDCWALGREPREDILQNLSFDPVRAMASDSAYLTAPHVESIFESYYPWVVTMTAPLETGRDAAWVSLDLSFSSISSYINDVGIGQRGYCFLMGGDGTIVYHPQQRLLYAGLKSEDTSGLAALADGTYADDTVIYSLSSVQGGAWRVVGVSYVDELVNQNMRAMLRLSVAMAAVILAAALLTSWLLSRLLGRPLRGLAAAMERFERDADRFAYRPVGGTREVRELSNSFGHMVVRIQRLMSTVREEEVNLRKTELKALQAQINPHFLYNTLDSIAWMCEQGRSAEAVSMVHALARLFRISISKGHELIPIAKEIEHAESYLQIQKYRYKNRFTYEFRVEPDCLDYYCNKITLQPILENAINHGLELMVDEGHITVEICQEGDAILFRVEDNGVGMSQEQVNAILTRAPGENAGIGIRNVDERLKIYFGSQYGLHITSEPDVGTCVEIRMPKVRGDEHGQN</sequence>
<dbReference type="EMBL" id="DXDX01000159">
    <property type="protein sequence ID" value="HIY21968.1"/>
    <property type="molecule type" value="Genomic_DNA"/>
</dbReference>
<dbReference type="AlphaFoldDB" id="A0A9D1Y9H5"/>